<dbReference type="Pfam" id="PF01613">
    <property type="entry name" value="Flavin_Reduct"/>
    <property type="match status" value="1"/>
</dbReference>
<feature type="domain" description="Flavin reductase like" evidence="3">
    <location>
        <begin position="27"/>
        <end position="178"/>
    </location>
</feature>
<protein>
    <submittedName>
        <fullName evidence="4">Flavin reductase family protein</fullName>
    </submittedName>
</protein>
<keyword evidence="5" id="KW-1185">Reference proteome</keyword>
<dbReference type="RefSeq" id="WP_190267957.1">
    <property type="nucleotide sequence ID" value="NZ_BAABAD010000005.1"/>
</dbReference>
<dbReference type="InterPro" id="IPR002563">
    <property type="entry name" value="Flavin_Rdtase-like_dom"/>
</dbReference>
<name>A0ABR7WF94_9ACTN</name>
<evidence type="ECO:0000313" key="5">
    <source>
        <dbReference type="Proteomes" id="UP000602395"/>
    </source>
</evidence>
<dbReference type="PANTHER" id="PTHR30466">
    <property type="entry name" value="FLAVIN REDUCTASE"/>
    <property type="match status" value="1"/>
</dbReference>
<dbReference type="PANTHER" id="PTHR30466:SF11">
    <property type="entry name" value="FLAVIN-DEPENDENT MONOOXYGENASE, REDUCTASE SUBUNIT HSAB"/>
    <property type="match status" value="1"/>
</dbReference>
<sequence length="186" mass="19208">MTLDSAFPTTTAELSPAADVDVLKRAYSCFPSGVVAVACRVAGADGADGAPELVGMAASAFTTVSLDPPLVSLCVQNTSTTWPRLRAAPAIGVSVFARDQSDLCRQLAGPSDARFSGITPSGTDDGAVFIPDAAACLSCSLHNEIPAGDHTLVLLRIEALRYDAGVEPLVFHASTFRSLEVRSTGP</sequence>
<dbReference type="SUPFAM" id="SSF50475">
    <property type="entry name" value="FMN-binding split barrel"/>
    <property type="match status" value="1"/>
</dbReference>
<evidence type="ECO:0000259" key="3">
    <source>
        <dbReference type="SMART" id="SM00903"/>
    </source>
</evidence>
<proteinExistence type="inferred from homology"/>
<evidence type="ECO:0000313" key="4">
    <source>
        <dbReference type="EMBL" id="MBD1321438.1"/>
    </source>
</evidence>
<evidence type="ECO:0000256" key="1">
    <source>
        <dbReference type="ARBA" id="ARBA00008898"/>
    </source>
</evidence>
<gene>
    <name evidence="4" type="ORF">IDF66_17765</name>
</gene>
<comment type="caution">
    <text evidence="4">The sequence shown here is derived from an EMBL/GenBank/DDBJ whole genome shotgun (WGS) entry which is preliminary data.</text>
</comment>
<dbReference type="SMART" id="SM00903">
    <property type="entry name" value="Flavin_Reduct"/>
    <property type="match status" value="1"/>
</dbReference>
<dbReference type="Proteomes" id="UP000602395">
    <property type="component" value="Unassembled WGS sequence"/>
</dbReference>
<comment type="similarity">
    <text evidence="1">Belongs to the non-flavoprotein flavin reductase family.</text>
</comment>
<accession>A0ABR7WF94</accession>
<dbReference type="Gene3D" id="2.30.110.10">
    <property type="entry name" value="Electron Transport, Fmn-binding Protein, Chain A"/>
    <property type="match status" value="1"/>
</dbReference>
<reference evidence="4 5" key="1">
    <citation type="submission" date="2020-09" db="EMBL/GenBank/DDBJ databases">
        <title>Novel species in genus Gordonia.</title>
        <authorList>
            <person name="Zhang G."/>
        </authorList>
    </citation>
    <scope>NUCLEOTIDE SEQUENCE [LARGE SCALE GENOMIC DNA]</scope>
    <source>
        <strain evidence="4 5">ON-33</strain>
    </source>
</reference>
<dbReference type="InterPro" id="IPR012349">
    <property type="entry name" value="Split_barrel_FMN-bd"/>
</dbReference>
<dbReference type="EMBL" id="JACWMS010000003">
    <property type="protein sequence ID" value="MBD1321438.1"/>
    <property type="molecule type" value="Genomic_DNA"/>
</dbReference>
<evidence type="ECO:0000256" key="2">
    <source>
        <dbReference type="ARBA" id="ARBA00023002"/>
    </source>
</evidence>
<dbReference type="InterPro" id="IPR050268">
    <property type="entry name" value="NADH-dep_flavin_reductase"/>
</dbReference>
<keyword evidence="2" id="KW-0560">Oxidoreductase</keyword>
<organism evidence="4 5">
    <name type="scientific">Gordonia hankookensis</name>
    <dbReference type="NCBI Taxonomy" id="589403"/>
    <lineage>
        <taxon>Bacteria</taxon>
        <taxon>Bacillati</taxon>
        <taxon>Actinomycetota</taxon>
        <taxon>Actinomycetes</taxon>
        <taxon>Mycobacteriales</taxon>
        <taxon>Gordoniaceae</taxon>
        <taxon>Gordonia</taxon>
    </lineage>
</organism>